<dbReference type="EMBL" id="JACIGK010000013">
    <property type="protein sequence ID" value="MBB4266435.1"/>
    <property type="molecule type" value="Genomic_DNA"/>
</dbReference>
<dbReference type="Gene3D" id="3.90.550.10">
    <property type="entry name" value="Spore Coat Polysaccharide Biosynthesis Protein SpsA, Chain A"/>
    <property type="match status" value="1"/>
</dbReference>
<accession>A0A7W6W9S4</accession>
<keyword evidence="4" id="KW-0812">Transmembrane</keyword>
<dbReference type="InterPro" id="IPR029044">
    <property type="entry name" value="Nucleotide-diphossugar_trans"/>
</dbReference>
<proteinExistence type="inferred from homology"/>
<organism evidence="7 8">
    <name type="scientific">Roseospira visakhapatnamensis</name>
    <dbReference type="NCBI Taxonomy" id="390880"/>
    <lineage>
        <taxon>Bacteria</taxon>
        <taxon>Pseudomonadati</taxon>
        <taxon>Pseudomonadota</taxon>
        <taxon>Alphaproteobacteria</taxon>
        <taxon>Rhodospirillales</taxon>
        <taxon>Rhodospirillaceae</taxon>
        <taxon>Roseospira</taxon>
    </lineage>
</organism>
<evidence type="ECO:0000256" key="4">
    <source>
        <dbReference type="SAM" id="Phobius"/>
    </source>
</evidence>
<feature type="domain" description="Glycosyltransferase 2-like" evidence="5">
    <location>
        <begin position="9"/>
        <end position="123"/>
    </location>
</feature>
<evidence type="ECO:0000256" key="2">
    <source>
        <dbReference type="ARBA" id="ARBA00022676"/>
    </source>
</evidence>
<evidence type="ECO:0000313" key="7">
    <source>
        <dbReference type="EMBL" id="MBB4266435.1"/>
    </source>
</evidence>
<comment type="caution">
    <text evidence="7">The sequence shown here is derived from an EMBL/GenBank/DDBJ whole genome shotgun (WGS) entry which is preliminary data.</text>
</comment>
<protein>
    <submittedName>
        <fullName evidence="7">GT2 family glycosyltransferase</fullName>
    </submittedName>
</protein>
<keyword evidence="3 7" id="KW-0808">Transferase</keyword>
<evidence type="ECO:0000256" key="1">
    <source>
        <dbReference type="ARBA" id="ARBA00006739"/>
    </source>
</evidence>
<comment type="similarity">
    <text evidence="1">Belongs to the glycosyltransferase 2 family.</text>
</comment>
<gene>
    <name evidence="7" type="ORF">GGD89_002066</name>
</gene>
<dbReference type="SUPFAM" id="SSF53448">
    <property type="entry name" value="Nucleotide-diphospho-sugar transferases"/>
    <property type="match status" value="1"/>
</dbReference>
<dbReference type="GO" id="GO:0016757">
    <property type="term" value="F:glycosyltransferase activity"/>
    <property type="evidence" value="ECO:0007669"/>
    <property type="project" value="UniProtKB-KW"/>
</dbReference>
<keyword evidence="4" id="KW-1133">Transmembrane helix</keyword>
<feature type="transmembrane region" description="Helical" evidence="4">
    <location>
        <begin position="254"/>
        <end position="271"/>
    </location>
</feature>
<keyword evidence="4" id="KW-0472">Membrane</keyword>
<dbReference type="Pfam" id="PF13632">
    <property type="entry name" value="Glyco_trans_2_3"/>
    <property type="match status" value="1"/>
</dbReference>
<keyword evidence="8" id="KW-1185">Reference proteome</keyword>
<feature type="domain" description="Glycosyltransferase 2-like" evidence="6">
    <location>
        <begin position="171"/>
        <end position="247"/>
    </location>
</feature>
<dbReference type="PANTHER" id="PTHR43179:SF12">
    <property type="entry name" value="GALACTOFURANOSYLTRANSFERASE GLFT2"/>
    <property type="match status" value="1"/>
</dbReference>
<name>A0A7W6W9S4_9PROT</name>
<evidence type="ECO:0000256" key="3">
    <source>
        <dbReference type="ARBA" id="ARBA00022679"/>
    </source>
</evidence>
<dbReference type="RefSeq" id="WP_184044850.1">
    <property type="nucleotide sequence ID" value="NZ_JACIGK010000013.1"/>
</dbReference>
<dbReference type="AlphaFoldDB" id="A0A7W6W9S4"/>
<evidence type="ECO:0000313" key="8">
    <source>
        <dbReference type="Proteomes" id="UP000554286"/>
    </source>
</evidence>
<sequence length="338" mass="37009">MTTTPWVRVVVVTMTEGPLLGRCLGALLAQTDPAFEVVVVANGADPAILDPVLPDDPRVHVLRLPTNIGYSAANNVGANHETGRPPPAFIATLNPDAFPDPDWLVALKTAVRRHSEASAFASLQVLDRAPALCDGLGDEMAPVCLVWRGGIRHPVPPRDRLVEGPCFSACAAAALYRRAAWDTVGGFDGAFFCYLDDVDLCFRLRLRGGSVVFVPGARVHHVGSATNGEDSDFIRFHTARNRLWLYVKAMPGPLFWGMLPAFVATGLLLLARGMARGRGRIEVRGLVAGLAGLPRVWRQRRAVQRARTAPWWRLAAAMTWDPRRFLARAPRRDRIRPP</sequence>
<keyword evidence="2" id="KW-0328">Glycosyltransferase</keyword>
<reference evidence="7 8" key="1">
    <citation type="submission" date="2020-08" db="EMBL/GenBank/DDBJ databases">
        <title>Genome sequencing of Purple Non-Sulfur Bacteria from various extreme environments.</title>
        <authorList>
            <person name="Mayer M."/>
        </authorList>
    </citation>
    <scope>NUCLEOTIDE SEQUENCE [LARGE SCALE GENOMIC DNA]</scope>
    <source>
        <strain evidence="7 8">JA131</strain>
    </source>
</reference>
<dbReference type="PANTHER" id="PTHR43179">
    <property type="entry name" value="RHAMNOSYLTRANSFERASE WBBL"/>
    <property type="match status" value="1"/>
</dbReference>
<evidence type="ECO:0000259" key="5">
    <source>
        <dbReference type="Pfam" id="PF00535"/>
    </source>
</evidence>
<evidence type="ECO:0000259" key="6">
    <source>
        <dbReference type="Pfam" id="PF13632"/>
    </source>
</evidence>
<dbReference type="InterPro" id="IPR001173">
    <property type="entry name" value="Glyco_trans_2-like"/>
</dbReference>
<dbReference type="Proteomes" id="UP000554286">
    <property type="component" value="Unassembled WGS sequence"/>
</dbReference>
<dbReference type="Pfam" id="PF00535">
    <property type="entry name" value="Glycos_transf_2"/>
    <property type="match status" value="1"/>
</dbReference>